<comment type="caution">
    <text evidence="1">The sequence shown here is derived from an EMBL/GenBank/DDBJ whole genome shotgun (WGS) entry which is preliminary data.</text>
</comment>
<reference evidence="1" key="2">
    <citation type="submission" date="2020-11" db="EMBL/GenBank/DDBJ databases">
        <authorList>
            <person name="McCartney M.A."/>
            <person name="Auch B."/>
            <person name="Kono T."/>
            <person name="Mallez S."/>
            <person name="Becker A."/>
            <person name="Gohl D.M."/>
            <person name="Silverstein K.A.T."/>
            <person name="Koren S."/>
            <person name="Bechman K.B."/>
            <person name="Herman A."/>
            <person name="Abrahante J.E."/>
            <person name="Garbe J."/>
        </authorList>
    </citation>
    <scope>NUCLEOTIDE SEQUENCE</scope>
    <source>
        <strain evidence="1">Duluth1</strain>
        <tissue evidence="1">Whole animal</tissue>
    </source>
</reference>
<protein>
    <submittedName>
        <fullName evidence="1">Uncharacterized protein</fullName>
    </submittedName>
</protein>
<name>A0A9D4BRE3_DREPO</name>
<reference evidence="1" key="1">
    <citation type="journal article" date="2019" name="bioRxiv">
        <title>The Genome of the Zebra Mussel, Dreissena polymorpha: A Resource for Invasive Species Research.</title>
        <authorList>
            <person name="McCartney M.A."/>
            <person name="Auch B."/>
            <person name="Kono T."/>
            <person name="Mallez S."/>
            <person name="Zhang Y."/>
            <person name="Obille A."/>
            <person name="Becker A."/>
            <person name="Abrahante J.E."/>
            <person name="Garbe J."/>
            <person name="Badalamenti J.P."/>
            <person name="Herman A."/>
            <person name="Mangelson H."/>
            <person name="Liachko I."/>
            <person name="Sullivan S."/>
            <person name="Sone E.D."/>
            <person name="Koren S."/>
            <person name="Silverstein K.A.T."/>
            <person name="Beckman K.B."/>
            <person name="Gohl D.M."/>
        </authorList>
    </citation>
    <scope>NUCLEOTIDE SEQUENCE</scope>
    <source>
        <strain evidence="1">Duluth1</strain>
        <tissue evidence="1">Whole animal</tissue>
    </source>
</reference>
<dbReference type="AlphaFoldDB" id="A0A9D4BRE3"/>
<dbReference type="EMBL" id="JAIWYP010000014">
    <property type="protein sequence ID" value="KAH3706190.1"/>
    <property type="molecule type" value="Genomic_DNA"/>
</dbReference>
<sequence>MESDDMYARLCDILRTSADNAFPKKTIKAYLKPYWSQELSALHARAKRARDIWCREERPRGILYRDYKSRKAEFRREHTRVSLSYMQHLDRKLETAAVSDTVKSWTIVNARKRGNRTIFDVGLVFNGTVYRSREDIVQL</sequence>
<organism evidence="1 2">
    <name type="scientific">Dreissena polymorpha</name>
    <name type="common">Zebra mussel</name>
    <name type="synonym">Mytilus polymorpha</name>
    <dbReference type="NCBI Taxonomy" id="45954"/>
    <lineage>
        <taxon>Eukaryota</taxon>
        <taxon>Metazoa</taxon>
        <taxon>Spiralia</taxon>
        <taxon>Lophotrochozoa</taxon>
        <taxon>Mollusca</taxon>
        <taxon>Bivalvia</taxon>
        <taxon>Autobranchia</taxon>
        <taxon>Heteroconchia</taxon>
        <taxon>Euheterodonta</taxon>
        <taxon>Imparidentia</taxon>
        <taxon>Neoheterodontei</taxon>
        <taxon>Myida</taxon>
        <taxon>Dreissenoidea</taxon>
        <taxon>Dreissenidae</taxon>
        <taxon>Dreissena</taxon>
    </lineage>
</organism>
<keyword evidence="2" id="KW-1185">Reference proteome</keyword>
<accession>A0A9D4BRE3</accession>
<evidence type="ECO:0000313" key="2">
    <source>
        <dbReference type="Proteomes" id="UP000828390"/>
    </source>
</evidence>
<evidence type="ECO:0000313" key="1">
    <source>
        <dbReference type="EMBL" id="KAH3706190.1"/>
    </source>
</evidence>
<dbReference type="Proteomes" id="UP000828390">
    <property type="component" value="Unassembled WGS sequence"/>
</dbReference>
<proteinExistence type="predicted"/>
<gene>
    <name evidence="1" type="ORF">DPMN_065571</name>
</gene>